<feature type="region of interest" description="Disordered" evidence="1">
    <location>
        <begin position="1"/>
        <end position="157"/>
    </location>
</feature>
<feature type="compositionally biased region" description="Basic and acidic residues" evidence="1">
    <location>
        <begin position="594"/>
        <end position="604"/>
    </location>
</feature>
<dbReference type="EMBL" id="SPUK01000011">
    <property type="protein sequence ID" value="TQV93720.1"/>
    <property type="molecule type" value="Genomic_DNA"/>
</dbReference>
<feature type="compositionally biased region" description="Basic and acidic residues" evidence="1">
    <location>
        <begin position="121"/>
        <end position="157"/>
    </location>
</feature>
<dbReference type="AlphaFoldDB" id="A0A545UW74"/>
<dbReference type="OrthoDB" id="3439035at2759"/>
<feature type="compositionally biased region" description="Basic and acidic residues" evidence="1">
    <location>
        <begin position="416"/>
        <end position="426"/>
    </location>
</feature>
<evidence type="ECO:0000313" key="2">
    <source>
        <dbReference type="EMBL" id="TQV93720.1"/>
    </source>
</evidence>
<feature type="region of interest" description="Disordered" evidence="1">
    <location>
        <begin position="800"/>
        <end position="857"/>
    </location>
</feature>
<feature type="compositionally biased region" description="Basic and acidic residues" evidence="1">
    <location>
        <begin position="376"/>
        <end position="401"/>
    </location>
</feature>
<feature type="region of interest" description="Disordered" evidence="1">
    <location>
        <begin position="731"/>
        <end position="752"/>
    </location>
</feature>
<feature type="region of interest" description="Disordered" evidence="1">
    <location>
        <begin position="1006"/>
        <end position="1054"/>
    </location>
</feature>
<sequence length="1054" mass="116006">MDDDKKSGPPARGALVVRQDNRKPLFGHARQTSTAPPPDTRIPALSRSKSSPGTQDKADPSPPATTPGGSRIPRFGSGAFGSRKPMSLAEAFKRAGEEVDGSARPGPIDGSPSPAPRSWRMRPDDPKMRKTLNEDPLDSKRAVSPNKERIAMRNRVDDGIGKSRTSLWVLEEGMRDADAPLPSTENVAPGQGPSPEKSYAWQVDEDFTAGDLQVSDSPRIRVNKPPFAKLARSESPRKGTTPNTKLEEIRVRELGLTPNVASPRKSTKLDDIRLREKEVEKQVPLLERGFPRIGGGLTKLDEIKQREMQGLSKRAIAQAKLEEIKERNAMTRSVSPDSPRRNRIGREAAGISRPKSAFEPAGRQVPDTPVTIYKSQAERIADDVRRAAAQKAQERYKEAETKNTVANRGANGLSPQKRDQSRDLLRKLARAASASPAAPEQKPDDVPRTINAHVPNSKPEAPRASSLKRSALLDSRRRPSNTSSNASKSASSFDRPTVGFAGLARSRSSDSRKSKRSSMHSEQDPTDRIEAEERLFAPMDNYSEHGSVRAPSPWVDEEERVDHEATPKAASKPDVLSMPTPRAPGAFVDTPITIKKEDRDQERPGRRRMSLEQSPDIKPDTALRASKTDLARRSKDVDTASDPGAAEEKPARPARSRSLPRRRPLTNSAKLPSVRDDLHELQGLLNINDTTLDNLEDILLGKKRTNEKLDELLQEVPAAADVVAEIKSESRSGTGTLVDEKKHETEHNEGVAVEIKNGAKRTVDVDVKTDLDDELAAYEALTASVERDLGVHNVGKIKVEVPPSKTSQRTDQKHLKKQLADTKQKDDKHSTTQTQTQTKTAPAMDEKHHHHPDDGADGTDCPRCVAASATPAVAYLPLPRLFHLTPRPRLTRLGVMLCAVLLWLAAESAMFSLYRRPATCSGEQPCVWSFDDPASFGTALPIKLDQWVTGGRGRVAWAALCDDLADVFDTITAATAPVVTTTTTTADGQEDMTPAQRRRYRNRLARKKKTRGMALSEEQKIKTDAWRKEREANERARRRGYVDEASVGGDEPVW</sequence>
<feature type="compositionally biased region" description="Low complexity" evidence="1">
    <location>
        <begin position="831"/>
        <end position="840"/>
    </location>
</feature>
<evidence type="ECO:0000256" key="1">
    <source>
        <dbReference type="SAM" id="MobiDB-lite"/>
    </source>
</evidence>
<feature type="compositionally biased region" description="Basic and acidic residues" evidence="1">
    <location>
        <begin position="1017"/>
        <end position="1035"/>
    </location>
</feature>
<feature type="compositionally biased region" description="Basic and acidic residues" evidence="1">
    <location>
        <begin position="615"/>
        <end position="638"/>
    </location>
</feature>
<feature type="region of interest" description="Disordered" evidence="1">
    <location>
        <begin position="177"/>
        <end position="198"/>
    </location>
</feature>
<feature type="compositionally biased region" description="Basic and acidic residues" evidence="1">
    <location>
        <begin position="844"/>
        <end position="854"/>
    </location>
</feature>
<protein>
    <submittedName>
        <fullName evidence="2">Uncharacterized protein</fullName>
    </submittedName>
</protein>
<feature type="region of interest" description="Disordered" evidence="1">
    <location>
        <begin position="327"/>
        <end position="674"/>
    </location>
</feature>
<feature type="compositionally biased region" description="Low complexity" evidence="1">
    <location>
        <begin position="480"/>
        <end position="492"/>
    </location>
</feature>
<feature type="compositionally biased region" description="Basic residues" evidence="1">
    <location>
        <begin position="652"/>
        <end position="664"/>
    </location>
</feature>
<feature type="compositionally biased region" description="Basic and acidic residues" evidence="1">
    <location>
        <begin position="808"/>
        <end position="830"/>
    </location>
</feature>
<feature type="compositionally biased region" description="Basic and acidic residues" evidence="1">
    <location>
        <begin position="519"/>
        <end position="535"/>
    </location>
</feature>
<organism evidence="2 3">
    <name type="scientific">Cordyceps javanica</name>
    <dbReference type="NCBI Taxonomy" id="43265"/>
    <lineage>
        <taxon>Eukaryota</taxon>
        <taxon>Fungi</taxon>
        <taxon>Dikarya</taxon>
        <taxon>Ascomycota</taxon>
        <taxon>Pezizomycotina</taxon>
        <taxon>Sordariomycetes</taxon>
        <taxon>Hypocreomycetidae</taxon>
        <taxon>Hypocreales</taxon>
        <taxon>Cordycipitaceae</taxon>
        <taxon>Cordyceps</taxon>
    </lineage>
</organism>
<gene>
    <name evidence="2" type="ORF">IF1G_07452</name>
</gene>
<dbReference type="Proteomes" id="UP000315783">
    <property type="component" value="Unassembled WGS sequence"/>
</dbReference>
<feature type="compositionally biased region" description="Basic and acidic residues" evidence="1">
    <location>
        <begin position="738"/>
        <end position="749"/>
    </location>
</feature>
<name>A0A545UW74_9HYPO</name>
<proteinExistence type="predicted"/>
<reference evidence="2 3" key="1">
    <citation type="journal article" date="2019" name="Appl. Microbiol. Biotechnol.">
        <title>Genome sequence of Isaria javanica and comparative genome analysis insights into family S53 peptidase evolution in fungal entomopathogens.</title>
        <authorList>
            <person name="Lin R."/>
            <person name="Zhang X."/>
            <person name="Xin B."/>
            <person name="Zou M."/>
            <person name="Gao Y."/>
            <person name="Qin F."/>
            <person name="Hu Q."/>
            <person name="Xie B."/>
            <person name="Cheng X."/>
        </authorList>
    </citation>
    <scope>NUCLEOTIDE SEQUENCE [LARGE SCALE GENOMIC DNA]</scope>
    <source>
        <strain evidence="2 3">IJ1G</strain>
    </source>
</reference>
<comment type="caution">
    <text evidence="2">The sequence shown here is derived from an EMBL/GenBank/DDBJ whole genome shotgun (WGS) entry which is preliminary data.</text>
</comment>
<feature type="region of interest" description="Disordered" evidence="1">
    <location>
        <begin position="210"/>
        <end position="246"/>
    </location>
</feature>
<evidence type="ECO:0000313" key="3">
    <source>
        <dbReference type="Proteomes" id="UP000315783"/>
    </source>
</evidence>
<accession>A0A545UW74</accession>
<keyword evidence="3" id="KW-1185">Reference proteome</keyword>